<evidence type="ECO:0000313" key="2">
    <source>
        <dbReference type="EMBL" id="KAK1300991.1"/>
    </source>
</evidence>
<dbReference type="Gene3D" id="3.40.50.1820">
    <property type="entry name" value="alpha/beta hydrolase"/>
    <property type="match status" value="1"/>
</dbReference>
<keyword evidence="3" id="KW-1185">Reference proteome</keyword>
<evidence type="ECO:0000313" key="3">
    <source>
        <dbReference type="Proteomes" id="UP001180020"/>
    </source>
</evidence>
<keyword evidence="1" id="KW-0378">Hydrolase</keyword>
<evidence type="ECO:0000256" key="1">
    <source>
        <dbReference type="ARBA" id="ARBA00022801"/>
    </source>
</evidence>
<dbReference type="AlphaFoldDB" id="A0AAV9DJB6"/>
<comment type="caution">
    <text evidence="2">The sequence shown here is derived from an EMBL/GenBank/DDBJ whole genome shotgun (WGS) entry which is preliminary data.</text>
</comment>
<accession>A0AAV9DJB6</accession>
<organism evidence="2 3">
    <name type="scientific">Acorus calamus</name>
    <name type="common">Sweet flag</name>
    <dbReference type="NCBI Taxonomy" id="4465"/>
    <lineage>
        <taxon>Eukaryota</taxon>
        <taxon>Viridiplantae</taxon>
        <taxon>Streptophyta</taxon>
        <taxon>Embryophyta</taxon>
        <taxon>Tracheophyta</taxon>
        <taxon>Spermatophyta</taxon>
        <taxon>Magnoliopsida</taxon>
        <taxon>Liliopsida</taxon>
        <taxon>Acoraceae</taxon>
        <taxon>Acorus</taxon>
    </lineage>
</organism>
<dbReference type="GO" id="GO:0080031">
    <property type="term" value="F:methyl salicylate esterase activity"/>
    <property type="evidence" value="ECO:0007669"/>
    <property type="project" value="TreeGrafter"/>
</dbReference>
<dbReference type="GO" id="GO:0080032">
    <property type="term" value="F:methyl jasmonate esterase activity"/>
    <property type="evidence" value="ECO:0007669"/>
    <property type="project" value="TreeGrafter"/>
</dbReference>
<dbReference type="PANTHER" id="PTHR10992">
    <property type="entry name" value="METHYLESTERASE FAMILY MEMBER"/>
    <property type="match status" value="1"/>
</dbReference>
<gene>
    <name evidence="2" type="primary">SABP2</name>
    <name evidence="2" type="ORF">QJS10_CPB13g00167</name>
</gene>
<reference evidence="2" key="1">
    <citation type="journal article" date="2023" name="Nat. Commun.">
        <title>Diploid and tetraploid genomes of Acorus and the evolution of monocots.</title>
        <authorList>
            <person name="Ma L."/>
            <person name="Liu K.W."/>
            <person name="Li Z."/>
            <person name="Hsiao Y.Y."/>
            <person name="Qi Y."/>
            <person name="Fu T."/>
            <person name="Tang G.D."/>
            <person name="Zhang D."/>
            <person name="Sun W.H."/>
            <person name="Liu D.K."/>
            <person name="Li Y."/>
            <person name="Chen G.Z."/>
            <person name="Liu X.D."/>
            <person name="Liao X.Y."/>
            <person name="Jiang Y.T."/>
            <person name="Yu X."/>
            <person name="Hao Y."/>
            <person name="Huang J."/>
            <person name="Zhao X.W."/>
            <person name="Ke S."/>
            <person name="Chen Y.Y."/>
            <person name="Wu W.L."/>
            <person name="Hsu J.L."/>
            <person name="Lin Y.F."/>
            <person name="Huang M.D."/>
            <person name="Li C.Y."/>
            <person name="Huang L."/>
            <person name="Wang Z.W."/>
            <person name="Zhao X."/>
            <person name="Zhong W.Y."/>
            <person name="Peng D.H."/>
            <person name="Ahmad S."/>
            <person name="Lan S."/>
            <person name="Zhang J.S."/>
            <person name="Tsai W.C."/>
            <person name="Van de Peer Y."/>
            <person name="Liu Z.J."/>
        </authorList>
    </citation>
    <scope>NUCLEOTIDE SEQUENCE</scope>
    <source>
        <strain evidence="2">CP</strain>
    </source>
</reference>
<proteinExistence type="predicted"/>
<dbReference type="InterPro" id="IPR029058">
    <property type="entry name" value="AB_hydrolase_fold"/>
</dbReference>
<dbReference type="GO" id="GO:0009696">
    <property type="term" value="P:salicylic acid metabolic process"/>
    <property type="evidence" value="ECO:0007669"/>
    <property type="project" value="TreeGrafter"/>
</dbReference>
<name>A0AAV9DJB6_ACOCL</name>
<dbReference type="Proteomes" id="UP001180020">
    <property type="component" value="Unassembled WGS sequence"/>
</dbReference>
<sequence length="81" mass="9341">MRAGSLYLEELSKTPPFSKERYGSVKKAYLLCEDDKVVTKDFQMWMVLNDTVEEEEVIRGADHVAILSKPHELCHSLLEIE</sequence>
<reference evidence="2" key="2">
    <citation type="submission" date="2023-06" db="EMBL/GenBank/DDBJ databases">
        <authorList>
            <person name="Ma L."/>
            <person name="Liu K.-W."/>
            <person name="Li Z."/>
            <person name="Hsiao Y.-Y."/>
            <person name="Qi Y."/>
            <person name="Fu T."/>
            <person name="Tang G."/>
            <person name="Zhang D."/>
            <person name="Sun W.-H."/>
            <person name="Liu D.-K."/>
            <person name="Li Y."/>
            <person name="Chen G.-Z."/>
            <person name="Liu X.-D."/>
            <person name="Liao X.-Y."/>
            <person name="Jiang Y.-T."/>
            <person name="Yu X."/>
            <person name="Hao Y."/>
            <person name="Huang J."/>
            <person name="Zhao X.-W."/>
            <person name="Ke S."/>
            <person name="Chen Y.-Y."/>
            <person name="Wu W.-L."/>
            <person name="Hsu J.-L."/>
            <person name="Lin Y.-F."/>
            <person name="Huang M.-D."/>
            <person name="Li C.-Y."/>
            <person name="Huang L."/>
            <person name="Wang Z.-W."/>
            <person name="Zhao X."/>
            <person name="Zhong W.-Y."/>
            <person name="Peng D.-H."/>
            <person name="Ahmad S."/>
            <person name="Lan S."/>
            <person name="Zhang J.-S."/>
            <person name="Tsai W.-C."/>
            <person name="Van De Peer Y."/>
            <person name="Liu Z.-J."/>
        </authorList>
    </citation>
    <scope>NUCLEOTIDE SEQUENCE</scope>
    <source>
        <strain evidence="2">CP</strain>
        <tissue evidence="2">Leaves</tissue>
    </source>
</reference>
<dbReference type="GO" id="GO:0080030">
    <property type="term" value="F:methyl indole-3-acetate esterase activity"/>
    <property type="evidence" value="ECO:0007669"/>
    <property type="project" value="TreeGrafter"/>
</dbReference>
<dbReference type="EMBL" id="JAUJYO010000013">
    <property type="protein sequence ID" value="KAK1300991.1"/>
    <property type="molecule type" value="Genomic_DNA"/>
</dbReference>
<dbReference type="PANTHER" id="PTHR10992:SF1083">
    <property type="entry name" value="METHYLESTERASE 1"/>
    <property type="match status" value="1"/>
</dbReference>
<dbReference type="InterPro" id="IPR045889">
    <property type="entry name" value="MES/HNL"/>
</dbReference>
<protein>
    <submittedName>
        <fullName evidence="2">Salicylic acid-binding protein 2</fullName>
    </submittedName>
</protein>
<dbReference type="GO" id="GO:0009694">
    <property type="term" value="P:jasmonic acid metabolic process"/>
    <property type="evidence" value="ECO:0007669"/>
    <property type="project" value="TreeGrafter"/>
</dbReference>